<evidence type="ECO:0000256" key="1">
    <source>
        <dbReference type="ARBA" id="ARBA00023015"/>
    </source>
</evidence>
<dbReference type="SMART" id="SM00895">
    <property type="entry name" value="FCD"/>
    <property type="match status" value="1"/>
</dbReference>
<dbReference type="SUPFAM" id="SSF48008">
    <property type="entry name" value="GntR ligand-binding domain-like"/>
    <property type="match status" value="1"/>
</dbReference>
<dbReference type="PROSITE" id="PS50949">
    <property type="entry name" value="HTH_GNTR"/>
    <property type="match status" value="1"/>
</dbReference>
<name>A0A1J5TF04_9ZZZZ</name>
<feature type="domain" description="HTH gntR-type" evidence="4">
    <location>
        <begin position="8"/>
        <end position="75"/>
    </location>
</feature>
<dbReference type="PANTHER" id="PTHR43537:SF49">
    <property type="entry name" value="TRANSCRIPTIONAL REGULATORY PROTEIN"/>
    <property type="match status" value="1"/>
</dbReference>
<dbReference type="Gene3D" id="1.20.120.530">
    <property type="entry name" value="GntR ligand-binding domain-like"/>
    <property type="match status" value="1"/>
</dbReference>
<dbReference type="Gene3D" id="1.10.10.10">
    <property type="entry name" value="Winged helix-like DNA-binding domain superfamily/Winged helix DNA-binding domain"/>
    <property type="match status" value="1"/>
</dbReference>
<dbReference type="GO" id="GO:0003700">
    <property type="term" value="F:DNA-binding transcription factor activity"/>
    <property type="evidence" value="ECO:0007669"/>
    <property type="project" value="InterPro"/>
</dbReference>
<dbReference type="GO" id="GO:0003677">
    <property type="term" value="F:DNA binding"/>
    <property type="evidence" value="ECO:0007669"/>
    <property type="project" value="UniProtKB-KW"/>
</dbReference>
<evidence type="ECO:0000259" key="4">
    <source>
        <dbReference type="PROSITE" id="PS50949"/>
    </source>
</evidence>
<proteinExistence type="predicted"/>
<dbReference type="InterPro" id="IPR011711">
    <property type="entry name" value="GntR_C"/>
</dbReference>
<keyword evidence="1" id="KW-0805">Transcription regulation</keyword>
<evidence type="ECO:0000256" key="3">
    <source>
        <dbReference type="ARBA" id="ARBA00023163"/>
    </source>
</evidence>
<comment type="caution">
    <text evidence="5">The sequence shown here is derived from an EMBL/GenBank/DDBJ whole genome shotgun (WGS) entry which is preliminary data.</text>
</comment>
<dbReference type="InterPro" id="IPR008920">
    <property type="entry name" value="TF_FadR/GntR_C"/>
</dbReference>
<evidence type="ECO:0000256" key="2">
    <source>
        <dbReference type="ARBA" id="ARBA00023125"/>
    </source>
</evidence>
<dbReference type="PANTHER" id="PTHR43537">
    <property type="entry name" value="TRANSCRIPTIONAL REGULATOR, GNTR FAMILY"/>
    <property type="match status" value="1"/>
</dbReference>
<keyword evidence="3" id="KW-0804">Transcription</keyword>
<accession>A0A1J5TF04</accession>
<dbReference type="Pfam" id="PF07729">
    <property type="entry name" value="FCD"/>
    <property type="match status" value="1"/>
</dbReference>
<dbReference type="SMART" id="SM00345">
    <property type="entry name" value="HTH_GNTR"/>
    <property type="match status" value="1"/>
</dbReference>
<dbReference type="Pfam" id="PF00392">
    <property type="entry name" value="GntR"/>
    <property type="match status" value="1"/>
</dbReference>
<sequence>MEKKQRMSRRSEQMGDQIEERIVTGVYPPGMRLDETELASGFGVSRTPIREALIQLASAGLVEIRPRRGAIVAEIGQHRLYEMFEVMAELEAMCGRLAARRITESEQRALVAAHQACEAARDANDPDAYYQRNERFHHLIYAASHNVFLEEQATALHRRLRPYRRLQLRVRDRMGTSFSEHAGIVEAILAQDGELAAARIRTHVVVQGQRFADLIASLPMLGSPSLA</sequence>
<reference evidence="5" key="1">
    <citation type="submission" date="2016-10" db="EMBL/GenBank/DDBJ databases">
        <title>Sequence of Gallionella enrichment culture.</title>
        <authorList>
            <person name="Poehlein A."/>
            <person name="Muehling M."/>
            <person name="Daniel R."/>
        </authorList>
    </citation>
    <scope>NUCLEOTIDE SEQUENCE</scope>
</reference>
<evidence type="ECO:0000313" key="5">
    <source>
        <dbReference type="EMBL" id="OIR19503.1"/>
    </source>
</evidence>
<dbReference type="InterPro" id="IPR036390">
    <property type="entry name" value="WH_DNA-bd_sf"/>
</dbReference>
<dbReference type="AlphaFoldDB" id="A0A1J5TF04"/>
<protein>
    <submittedName>
        <fullName evidence="5">HTH-type transcriptional regulator McbR</fullName>
    </submittedName>
</protein>
<dbReference type="PRINTS" id="PR00035">
    <property type="entry name" value="HTHGNTR"/>
</dbReference>
<keyword evidence="2" id="KW-0238">DNA-binding</keyword>
<dbReference type="CDD" id="cd07377">
    <property type="entry name" value="WHTH_GntR"/>
    <property type="match status" value="1"/>
</dbReference>
<dbReference type="InterPro" id="IPR036388">
    <property type="entry name" value="WH-like_DNA-bd_sf"/>
</dbReference>
<gene>
    <name evidence="5" type="primary">mcbR_1</name>
    <name evidence="5" type="ORF">GALL_03840</name>
</gene>
<dbReference type="SUPFAM" id="SSF46785">
    <property type="entry name" value="Winged helix' DNA-binding domain"/>
    <property type="match status" value="1"/>
</dbReference>
<dbReference type="EMBL" id="MLJW01000001">
    <property type="protein sequence ID" value="OIR19503.1"/>
    <property type="molecule type" value="Genomic_DNA"/>
</dbReference>
<dbReference type="InterPro" id="IPR000524">
    <property type="entry name" value="Tscrpt_reg_HTH_GntR"/>
</dbReference>
<organism evidence="5">
    <name type="scientific">mine drainage metagenome</name>
    <dbReference type="NCBI Taxonomy" id="410659"/>
    <lineage>
        <taxon>unclassified sequences</taxon>
        <taxon>metagenomes</taxon>
        <taxon>ecological metagenomes</taxon>
    </lineage>
</organism>